<evidence type="ECO:0000259" key="6">
    <source>
        <dbReference type="PROSITE" id="PS50287"/>
    </source>
</evidence>
<evidence type="ECO:0000256" key="2">
    <source>
        <dbReference type="ARBA" id="ARBA00022737"/>
    </source>
</evidence>
<accession>A0A9Q1BAY4</accession>
<feature type="disulfide bond" evidence="5">
    <location>
        <begin position="37"/>
        <end position="101"/>
    </location>
</feature>
<dbReference type="InterPro" id="IPR001190">
    <property type="entry name" value="SRCR"/>
</dbReference>
<dbReference type="PANTHER" id="PTHR48071">
    <property type="entry name" value="SRCR DOMAIN-CONTAINING PROTEIN"/>
    <property type="match status" value="1"/>
</dbReference>
<sequence>MISCTGDGIQGIRIVDGFSNSSGRVKVFVNDVWGTVCDDLWELLDATVVCKQLGYQTALAGPTEGYFGLGTGPIWMDNVQCRGTEVSLSECNQPPLGEHDCRHFEDAGVACVGKNMHALFKETKRNYTRI</sequence>
<dbReference type="FunFam" id="3.10.250.10:FF:000006">
    <property type="entry name" value="neurotrypsin isoform X2"/>
    <property type="match status" value="1"/>
</dbReference>
<dbReference type="Proteomes" id="UP001152320">
    <property type="component" value="Unassembled WGS sequence"/>
</dbReference>
<dbReference type="AlphaFoldDB" id="A0A9Q1BAY4"/>
<proteinExistence type="predicted"/>
<evidence type="ECO:0000313" key="7">
    <source>
        <dbReference type="EMBL" id="KAJ8017942.1"/>
    </source>
</evidence>
<evidence type="ECO:0000313" key="8">
    <source>
        <dbReference type="Proteomes" id="UP001152320"/>
    </source>
</evidence>
<comment type="caution">
    <text evidence="7">The sequence shown here is derived from an EMBL/GenBank/DDBJ whole genome shotgun (WGS) entry which is preliminary data.</text>
</comment>
<dbReference type="SUPFAM" id="SSF56487">
    <property type="entry name" value="SRCR-like"/>
    <property type="match status" value="1"/>
</dbReference>
<dbReference type="PROSITE" id="PS50287">
    <property type="entry name" value="SRCR_2"/>
    <property type="match status" value="1"/>
</dbReference>
<keyword evidence="1" id="KW-0732">Signal</keyword>
<evidence type="ECO:0000256" key="3">
    <source>
        <dbReference type="ARBA" id="ARBA00023157"/>
    </source>
</evidence>
<feature type="domain" description="SRCR" evidence="6">
    <location>
        <begin position="12"/>
        <end position="112"/>
    </location>
</feature>
<organism evidence="7 8">
    <name type="scientific">Holothuria leucospilota</name>
    <name type="common">Black long sea cucumber</name>
    <name type="synonym">Mertensiothuria leucospilota</name>
    <dbReference type="NCBI Taxonomy" id="206669"/>
    <lineage>
        <taxon>Eukaryota</taxon>
        <taxon>Metazoa</taxon>
        <taxon>Echinodermata</taxon>
        <taxon>Eleutherozoa</taxon>
        <taxon>Echinozoa</taxon>
        <taxon>Holothuroidea</taxon>
        <taxon>Aspidochirotacea</taxon>
        <taxon>Aspidochirotida</taxon>
        <taxon>Holothuriidae</taxon>
        <taxon>Holothuria</taxon>
    </lineage>
</organism>
<dbReference type="GO" id="GO:0016020">
    <property type="term" value="C:membrane"/>
    <property type="evidence" value="ECO:0007669"/>
    <property type="project" value="InterPro"/>
</dbReference>
<dbReference type="PANTHER" id="PTHR48071:SF18">
    <property type="entry name" value="DELETED IN MALIGNANT BRAIN TUMORS 1 PROTEIN-RELATED"/>
    <property type="match status" value="1"/>
</dbReference>
<dbReference type="SMART" id="SM00202">
    <property type="entry name" value="SR"/>
    <property type="match status" value="1"/>
</dbReference>
<dbReference type="Gene3D" id="3.10.250.10">
    <property type="entry name" value="SRCR-like domain"/>
    <property type="match status" value="1"/>
</dbReference>
<keyword evidence="4" id="KW-0325">Glycoprotein</keyword>
<evidence type="ECO:0000256" key="4">
    <source>
        <dbReference type="ARBA" id="ARBA00023180"/>
    </source>
</evidence>
<protein>
    <submittedName>
        <fullName evidence="7">Neurotrypsin</fullName>
    </submittedName>
</protein>
<dbReference type="EMBL" id="JAIZAY010000804">
    <property type="protein sequence ID" value="KAJ8017942.1"/>
    <property type="molecule type" value="Genomic_DNA"/>
</dbReference>
<feature type="disulfide bond" evidence="5">
    <location>
        <begin position="81"/>
        <end position="91"/>
    </location>
</feature>
<dbReference type="OrthoDB" id="536948at2759"/>
<dbReference type="PRINTS" id="PR00258">
    <property type="entry name" value="SPERACTRCPTR"/>
</dbReference>
<keyword evidence="8" id="KW-1185">Reference proteome</keyword>
<feature type="disulfide bond" evidence="5">
    <location>
        <begin position="50"/>
        <end position="111"/>
    </location>
</feature>
<gene>
    <name evidence="7" type="ORF">HOLleu_44336</name>
</gene>
<evidence type="ECO:0000256" key="5">
    <source>
        <dbReference type="PROSITE-ProRule" id="PRU00196"/>
    </source>
</evidence>
<dbReference type="Pfam" id="PF00530">
    <property type="entry name" value="SRCR"/>
    <property type="match status" value="1"/>
</dbReference>
<evidence type="ECO:0000256" key="1">
    <source>
        <dbReference type="ARBA" id="ARBA00022729"/>
    </source>
</evidence>
<dbReference type="InterPro" id="IPR036772">
    <property type="entry name" value="SRCR-like_dom_sf"/>
</dbReference>
<keyword evidence="3 5" id="KW-1015">Disulfide bond</keyword>
<name>A0A9Q1BAY4_HOLLE</name>
<reference evidence="7" key="1">
    <citation type="submission" date="2021-10" db="EMBL/GenBank/DDBJ databases">
        <title>Tropical sea cucumber genome reveals ecological adaptation and Cuvierian tubules defense mechanism.</title>
        <authorList>
            <person name="Chen T."/>
        </authorList>
    </citation>
    <scope>NUCLEOTIDE SEQUENCE</scope>
    <source>
        <strain evidence="7">Nanhai2018</strain>
        <tissue evidence="7">Muscle</tissue>
    </source>
</reference>
<keyword evidence="2" id="KW-0677">Repeat</keyword>